<gene>
    <name evidence="3" type="ORF">SporoS204_02495</name>
</gene>
<organism evidence="3 4">
    <name type="scientific">Sporosarcina ureae</name>
    <dbReference type="NCBI Taxonomy" id="1571"/>
    <lineage>
        <taxon>Bacteria</taxon>
        <taxon>Bacillati</taxon>
        <taxon>Bacillota</taxon>
        <taxon>Bacilli</taxon>
        <taxon>Bacillales</taxon>
        <taxon>Caryophanaceae</taxon>
        <taxon>Sporosarcina</taxon>
    </lineage>
</organism>
<feature type="compositionally biased region" description="Basic and acidic residues" evidence="1">
    <location>
        <begin position="71"/>
        <end position="87"/>
    </location>
</feature>
<keyword evidence="4" id="KW-1185">Reference proteome</keyword>
<feature type="compositionally biased region" description="Polar residues" evidence="1">
    <location>
        <begin position="88"/>
        <end position="113"/>
    </location>
</feature>
<feature type="transmembrane region" description="Helical" evidence="2">
    <location>
        <begin position="6"/>
        <end position="25"/>
    </location>
</feature>
<accession>A0ABM6JSJ6</accession>
<proteinExistence type="predicted"/>
<evidence type="ECO:0008006" key="5">
    <source>
        <dbReference type="Google" id="ProtNLM"/>
    </source>
</evidence>
<dbReference type="RefSeq" id="WP_029053636.1">
    <property type="nucleotide sequence ID" value="NZ_CP015108.1"/>
</dbReference>
<evidence type="ECO:0000313" key="4">
    <source>
        <dbReference type="Proteomes" id="UP000192486"/>
    </source>
</evidence>
<evidence type="ECO:0000256" key="1">
    <source>
        <dbReference type="SAM" id="MobiDB-lite"/>
    </source>
</evidence>
<evidence type="ECO:0000313" key="3">
    <source>
        <dbReference type="EMBL" id="ARF13148.1"/>
    </source>
</evidence>
<feature type="compositionally biased region" description="Low complexity" evidence="1">
    <location>
        <begin position="32"/>
        <end position="45"/>
    </location>
</feature>
<reference evidence="3 4" key="1">
    <citation type="submission" date="2016-04" db="EMBL/GenBank/DDBJ databases">
        <title>Comparative Genomics and Epigenetics of Sporosarcina ureae.</title>
        <authorList>
            <person name="Oliver A.S."/>
            <person name="Cooper K.K."/>
        </authorList>
    </citation>
    <scope>NUCLEOTIDE SEQUENCE [LARGE SCALE GENOMIC DNA]</scope>
    <source>
        <strain evidence="3 4">S204</strain>
    </source>
</reference>
<protein>
    <recommendedName>
        <fullName evidence="5">Cell surface protein</fullName>
    </recommendedName>
</protein>
<feature type="region of interest" description="Disordered" evidence="1">
    <location>
        <begin position="30"/>
        <end position="136"/>
    </location>
</feature>
<dbReference type="Proteomes" id="UP000192486">
    <property type="component" value="Chromosome"/>
</dbReference>
<dbReference type="EMBL" id="CP015108">
    <property type="protein sequence ID" value="ARF13148.1"/>
    <property type="molecule type" value="Genomic_DNA"/>
</dbReference>
<sequence length="284" mass="30913">MNKKQLSWAVAGAVVLLVALIIAIISNKETPETTTEEPVLTETPTQGKATEQSDEPKLTEVPTKEQPNMNEIKKDGKEPEEPTKEQSTKPVTGSSNTVQNTAPTQPSTPASKPTEQKKQAKPATTNSIKDGRYEVGTDVEPGEYLVFSNGVTLLENTTDQSGNPDSIVFNVALDGRSHTYVTLREGEYFTLKGGEMYPVASAPSIKPTNGIYKDGQYKVGTDIPAGSYTLLVDDQSDIGFYEISKNSRQDMMDLLVSDVVEGETSINITNGQYLTIRNAYLKVQ</sequence>
<name>A0ABM6JSJ6_SPOUR</name>
<keyword evidence="2" id="KW-0812">Transmembrane</keyword>
<keyword evidence="2" id="KW-1133">Transmembrane helix</keyword>
<evidence type="ECO:0000256" key="2">
    <source>
        <dbReference type="SAM" id="Phobius"/>
    </source>
</evidence>
<keyword evidence="2" id="KW-0472">Membrane</keyword>